<keyword evidence="2" id="KW-1185">Reference proteome</keyword>
<comment type="caution">
    <text evidence="1">The sequence shown here is derived from an EMBL/GenBank/DDBJ whole genome shotgun (WGS) entry which is preliminary data.</text>
</comment>
<organism evidence="1 2">
    <name type="scientific">Planoprotostelium fungivorum</name>
    <dbReference type="NCBI Taxonomy" id="1890364"/>
    <lineage>
        <taxon>Eukaryota</taxon>
        <taxon>Amoebozoa</taxon>
        <taxon>Evosea</taxon>
        <taxon>Variosea</taxon>
        <taxon>Cavosteliida</taxon>
        <taxon>Cavosteliaceae</taxon>
        <taxon>Planoprotostelium</taxon>
    </lineage>
</organism>
<sequence length="406" mass="47040">MLDGGGAPSTYAEDAKKIVDESNVLDAARSGQRSVSDILVRTRSQRSGVPFRPWELRHMSLQLESLDITPPKIFSPDVNLKKWGAGEMERRNPPEDMLDHSISMPSSVVKTSTFDANQFSWLTSSGSLKRYLRYYADDEWTRVFCIVEGGFLKLYTSENEEEKMMEIPLKNGEFVIPSEKDRCSWNEFHVKDSKGKLHRFYSERQRDIKSWSAAIRINGAVDADLSRKERTVNRKKEAEAAKREERDYAKEKMAALRRSKSELPSYPDYLDVKDVEDNYVDVLVEDCMHSQAGPTLKVRMRLNSQEWYIYRTEKEVTGLYQILVKSFFASAKFEGLRGSCPKFKTMQEIRDNCARYSDFLRAIDSKRSLIFEDREARMAFVRFFSPVKYGDIKPPGFVFPFEIEID</sequence>
<accession>A0A2P6NT78</accession>
<dbReference type="Proteomes" id="UP000241769">
    <property type="component" value="Unassembled WGS sequence"/>
</dbReference>
<protein>
    <submittedName>
        <fullName evidence="1">Uncharacterized protein</fullName>
    </submittedName>
</protein>
<reference evidence="1 2" key="1">
    <citation type="journal article" date="2018" name="Genome Biol. Evol.">
        <title>Multiple Roots of Fruiting Body Formation in Amoebozoa.</title>
        <authorList>
            <person name="Hillmann F."/>
            <person name="Forbes G."/>
            <person name="Novohradska S."/>
            <person name="Ferling I."/>
            <person name="Riege K."/>
            <person name="Groth M."/>
            <person name="Westermann M."/>
            <person name="Marz M."/>
            <person name="Spaller T."/>
            <person name="Winckler T."/>
            <person name="Schaap P."/>
            <person name="Glockner G."/>
        </authorList>
    </citation>
    <scope>NUCLEOTIDE SEQUENCE [LARGE SCALE GENOMIC DNA]</scope>
    <source>
        <strain evidence="1 2">Jena</strain>
    </source>
</reference>
<dbReference type="AlphaFoldDB" id="A0A2P6NT78"/>
<dbReference type="InterPro" id="IPR011993">
    <property type="entry name" value="PH-like_dom_sf"/>
</dbReference>
<dbReference type="InParanoid" id="A0A2P6NT78"/>
<proteinExistence type="predicted"/>
<evidence type="ECO:0000313" key="1">
    <source>
        <dbReference type="EMBL" id="PRP87175.1"/>
    </source>
</evidence>
<dbReference type="EMBL" id="MDYQ01000022">
    <property type="protein sequence ID" value="PRP87175.1"/>
    <property type="molecule type" value="Genomic_DNA"/>
</dbReference>
<dbReference type="SUPFAM" id="SSF50729">
    <property type="entry name" value="PH domain-like"/>
    <property type="match status" value="1"/>
</dbReference>
<evidence type="ECO:0000313" key="2">
    <source>
        <dbReference type="Proteomes" id="UP000241769"/>
    </source>
</evidence>
<name>A0A2P6NT78_9EUKA</name>
<dbReference type="Gene3D" id="2.30.29.30">
    <property type="entry name" value="Pleckstrin-homology domain (PH domain)/Phosphotyrosine-binding domain (PTB)"/>
    <property type="match status" value="1"/>
</dbReference>
<gene>
    <name evidence="1" type="ORF">PROFUN_01437</name>
</gene>